<keyword evidence="3" id="KW-1185">Reference proteome</keyword>
<dbReference type="SUPFAM" id="SSF109854">
    <property type="entry name" value="DinB/YfiT-like putative metalloenzymes"/>
    <property type="match status" value="1"/>
</dbReference>
<dbReference type="InterPro" id="IPR034660">
    <property type="entry name" value="DinB/YfiT-like"/>
</dbReference>
<proteinExistence type="predicted"/>
<dbReference type="InterPro" id="IPR024344">
    <property type="entry name" value="MDMPI_metal-binding"/>
</dbReference>
<dbReference type="NCBIfam" id="TIGR03086">
    <property type="entry name" value="TIGR03086 family metal-binding protein"/>
    <property type="match status" value="1"/>
</dbReference>
<dbReference type="NCBIfam" id="TIGR03083">
    <property type="entry name" value="maleylpyruvate isomerase family mycothiol-dependent enzyme"/>
    <property type="match status" value="1"/>
</dbReference>
<dbReference type="InterPro" id="IPR017517">
    <property type="entry name" value="Maleyloyr_isom"/>
</dbReference>
<comment type="caution">
    <text evidence="2">The sequence shown here is derived from an EMBL/GenBank/DDBJ whole genome shotgun (WGS) entry which is preliminary data.</text>
</comment>
<evidence type="ECO:0000313" key="2">
    <source>
        <dbReference type="EMBL" id="MCP2330021.1"/>
    </source>
</evidence>
<reference evidence="2 3" key="2">
    <citation type="submission" date="2022-06" db="EMBL/GenBank/DDBJ databases">
        <title>Genomic Encyclopedia of Type Strains, Phase I: the one thousand microbial genomes (KMG-I) project.</title>
        <authorList>
            <person name="Kyrpides N."/>
        </authorList>
    </citation>
    <scope>NUCLEOTIDE SEQUENCE [LARGE SCALE GENOMIC DNA]</scope>
    <source>
        <strain evidence="2 3">DSM 43889</strain>
    </source>
</reference>
<evidence type="ECO:0000313" key="3">
    <source>
        <dbReference type="Proteomes" id="UP000791080"/>
    </source>
</evidence>
<name>A0ABT1JBZ5_ACTCY</name>
<dbReference type="RefSeq" id="WP_026418832.1">
    <property type="nucleotide sequence ID" value="NZ_AUBJ02000001.1"/>
</dbReference>
<sequence length="187" mass="20227">MDLLTAHGRAMAEFDRRVRQVTPDQWTNATPCTEWTVRDLVNHIVTEQRWAPVLLSGATVAEVGDRFDGDQLGPDPVASWAEASAAAREAFRRPGVLEGRVSVSSGYLPASEYGWQMTSDLAIHAWDLAKGIGVDTTLDSGLVEAVDDVIRPEIDDWDAAGIYAPPVPVSQASDPQAQLLGLVGRHP</sequence>
<dbReference type="Pfam" id="PF11716">
    <property type="entry name" value="MDMPI_N"/>
    <property type="match status" value="1"/>
</dbReference>
<dbReference type="InterPro" id="IPR017520">
    <property type="entry name" value="CHP03086"/>
</dbReference>
<dbReference type="Proteomes" id="UP000791080">
    <property type="component" value="Unassembled WGS sequence"/>
</dbReference>
<evidence type="ECO:0000259" key="1">
    <source>
        <dbReference type="Pfam" id="PF11716"/>
    </source>
</evidence>
<gene>
    <name evidence="2" type="ORF">G443_000291</name>
</gene>
<protein>
    <submittedName>
        <fullName evidence="2">TIGR03086 family protein</fullName>
    </submittedName>
</protein>
<feature type="domain" description="Mycothiol-dependent maleylpyruvate isomerase metal-binding" evidence="1">
    <location>
        <begin position="9"/>
        <end position="129"/>
    </location>
</feature>
<reference evidence="2 3" key="1">
    <citation type="submission" date="2013-07" db="EMBL/GenBank/DDBJ databases">
        <authorList>
            <consortium name="DOE Joint Genome Institute"/>
            <person name="Reeve W."/>
            <person name="Huntemann M."/>
            <person name="Han J."/>
            <person name="Chen A."/>
            <person name="Kyrpides N."/>
            <person name="Mavromatis K."/>
            <person name="Markowitz V."/>
            <person name="Palaniappan K."/>
            <person name="Ivanova N."/>
            <person name="Schaumberg A."/>
            <person name="Pati A."/>
            <person name="Liolios K."/>
            <person name="Nordberg H.P."/>
            <person name="Cantor M.N."/>
            <person name="Hua S.X."/>
            <person name="Woyke T."/>
        </authorList>
    </citation>
    <scope>NUCLEOTIDE SEQUENCE [LARGE SCALE GENOMIC DNA]</scope>
    <source>
        <strain evidence="2 3">DSM 43889</strain>
    </source>
</reference>
<dbReference type="EMBL" id="AUBJ02000001">
    <property type="protein sequence ID" value="MCP2330021.1"/>
    <property type="molecule type" value="Genomic_DNA"/>
</dbReference>
<dbReference type="Gene3D" id="1.20.120.450">
    <property type="entry name" value="dinb family like domain"/>
    <property type="match status" value="1"/>
</dbReference>
<organism evidence="2 3">
    <name type="scientific">Actinoalloteichus caeruleus DSM 43889</name>
    <dbReference type="NCBI Taxonomy" id="1120930"/>
    <lineage>
        <taxon>Bacteria</taxon>
        <taxon>Bacillati</taxon>
        <taxon>Actinomycetota</taxon>
        <taxon>Actinomycetes</taxon>
        <taxon>Pseudonocardiales</taxon>
        <taxon>Pseudonocardiaceae</taxon>
        <taxon>Actinoalloteichus</taxon>
        <taxon>Actinoalloteichus cyanogriseus</taxon>
    </lineage>
</organism>
<accession>A0ABT1JBZ5</accession>